<dbReference type="Pfam" id="PF07734">
    <property type="entry name" value="FBA_1"/>
    <property type="match status" value="1"/>
</dbReference>
<dbReference type="InterPro" id="IPR017451">
    <property type="entry name" value="F-box-assoc_interact_dom"/>
</dbReference>
<dbReference type="NCBIfam" id="TIGR01640">
    <property type="entry name" value="F_box_assoc_1"/>
    <property type="match status" value="1"/>
</dbReference>
<dbReference type="AlphaFoldDB" id="A0A445LQS0"/>
<feature type="domain" description="F-box" evidence="1">
    <location>
        <begin position="32"/>
        <end position="72"/>
    </location>
</feature>
<reference evidence="2 3" key="1">
    <citation type="submission" date="2018-09" db="EMBL/GenBank/DDBJ databases">
        <title>A high-quality reference genome of wild soybean provides a powerful tool to mine soybean genomes.</title>
        <authorList>
            <person name="Xie M."/>
            <person name="Chung C.Y.L."/>
            <person name="Li M.-W."/>
            <person name="Wong F.-L."/>
            <person name="Chan T.-F."/>
            <person name="Lam H.-M."/>
        </authorList>
    </citation>
    <scope>NUCLEOTIDE SEQUENCE [LARGE SCALE GENOMIC DNA]</scope>
    <source>
        <strain evidence="3">cv. W05</strain>
        <tissue evidence="2">Hypocotyl of etiolated seedlings</tissue>
    </source>
</reference>
<gene>
    <name evidence="2" type="ORF">D0Y65_004383</name>
</gene>
<dbReference type="Gene3D" id="1.20.1280.50">
    <property type="match status" value="1"/>
</dbReference>
<evidence type="ECO:0000313" key="2">
    <source>
        <dbReference type="EMBL" id="RZC25659.1"/>
    </source>
</evidence>
<dbReference type="CDD" id="cd22157">
    <property type="entry name" value="F-box_AtFBW1-like"/>
    <property type="match status" value="1"/>
</dbReference>
<dbReference type="InterPro" id="IPR001810">
    <property type="entry name" value="F-box_dom"/>
</dbReference>
<dbReference type="SMART" id="SM00256">
    <property type="entry name" value="FBOX"/>
    <property type="match status" value="1"/>
</dbReference>
<proteinExistence type="predicted"/>
<evidence type="ECO:0000259" key="1">
    <source>
        <dbReference type="SMART" id="SM00256"/>
    </source>
</evidence>
<accession>A0A445LQS0</accession>
<dbReference type="PANTHER" id="PTHR31672">
    <property type="entry name" value="BNACNNG10540D PROTEIN"/>
    <property type="match status" value="1"/>
</dbReference>
<sequence length="372" mass="41508">MLEITTKMPKILLSPTAGGESESPRCHASPVLLEELISNILHRVPVRSLLQFKCVCKSWNSLISDPLFAKDHLCASTADPNMTHQRLLSFTVCDPKIVSFPMHLLLQNPPTPAKPLCSSSLNDSYLILGSCNGLLCLYHIPRCYVALWNPSIRFTSKRLPTGLSPGEGFSTFHGFGYDAVNDKYKLLLAMRVLGETVTKIYTFGADSSCKVIQNLPLDPHPTERLGKFVSGTLNWIAPKMGVSDEKWVICSFDFATETSGQVVLPYGDRDNVCKPVINAVRNCLCVCFFDSRKAHWAVWLMKEYGVQDSWTKLMVIPRFVQEDSWPWKLIPHDELCTCRGFPALEPLCISGNGIALFKTTASNIVVYNSNDE</sequence>
<dbReference type="InterPro" id="IPR006527">
    <property type="entry name" value="F-box-assoc_dom_typ1"/>
</dbReference>
<dbReference type="PANTHER" id="PTHR31672:SF13">
    <property type="entry name" value="F-BOX PROTEIN CPR30-LIKE"/>
    <property type="match status" value="1"/>
</dbReference>
<dbReference type="Proteomes" id="UP000289340">
    <property type="component" value="Chromosome 2"/>
</dbReference>
<dbReference type="SUPFAM" id="SSF81383">
    <property type="entry name" value="F-box domain"/>
    <property type="match status" value="1"/>
</dbReference>
<evidence type="ECO:0000313" key="3">
    <source>
        <dbReference type="Proteomes" id="UP000289340"/>
    </source>
</evidence>
<dbReference type="EMBL" id="QZWG01000002">
    <property type="protein sequence ID" value="RZC25659.1"/>
    <property type="molecule type" value="Genomic_DNA"/>
</dbReference>
<organism evidence="2 3">
    <name type="scientific">Glycine soja</name>
    <name type="common">Wild soybean</name>
    <dbReference type="NCBI Taxonomy" id="3848"/>
    <lineage>
        <taxon>Eukaryota</taxon>
        <taxon>Viridiplantae</taxon>
        <taxon>Streptophyta</taxon>
        <taxon>Embryophyta</taxon>
        <taxon>Tracheophyta</taxon>
        <taxon>Spermatophyta</taxon>
        <taxon>Magnoliopsida</taxon>
        <taxon>eudicotyledons</taxon>
        <taxon>Gunneridae</taxon>
        <taxon>Pentapetalae</taxon>
        <taxon>rosids</taxon>
        <taxon>fabids</taxon>
        <taxon>Fabales</taxon>
        <taxon>Fabaceae</taxon>
        <taxon>Papilionoideae</taxon>
        <taxon>50 kb inversion clade</taxon>
        <taxon>NPAAA clade</taxon>
        <taxon>indigoferoid/millettioid clade</taxon>
        <taxon>Phaseoleae</taxon>
        <taxon>Glycine</taxon>
        <taxon>Glycine subgen. Soja</taxon>
    </lineage>
</organism>
<keyword evidence="3" id="KW-1185">Reference proteome</keyword>
<dbReference type="InterPro" id="IPR050796">
    <property type="entry name" value="SCF_F-box_component"/>
</dbReference>
<protein>
    <submittedName>
        <fullName evidence="2">F-box/kelch-repeat protein isoform A</fullName>
    </submittedName>
</protein>
<name>A0A445LQS0_GLYSO</name>
<dbReference type="InterPro" id="IPR036047">
    <property type="entry name" value="F-box-like_dom_sf"/>
</dbReference>
<comment type="caution">
    <text evidence="2">The sequence shown here is derived from an EMBL/GenBank/DDBJ whole genome shotgun (WGS) entry which is preliminary data.</text>
</comment>
<dbReference type="Pfam" id="PF00646">
    <property type="entry name" value="F-box"/>
    <property type="match status" value="1"/>
</dbReference>